<protein>
    <submittedName>
        <fullName evidence="2">Uncharacterized protein</fullName>
    </submittedName>
</protein>
<feature type="region of interest" description="Disordered" evidence="1">
    <location>
        <begin position="1"/>
        <end position="33"/>
    </location>
</feature>
<evidence type="ECO:0000313" key="2">
    <source>
        <dbReference type="EMBL" id="KAK4027690.1"/>
    </source>
</evidence>
<keyword evidence="3" id="KW-1185">Reference proteome</keyword>
<feature type="compositionally biased region" description="Polar residues" evidence="1">
    <location>
        <begin position="18"/>
        <end position="31"/>
    </location>
</feature>
<dbReference type="EMBL" id="JAOYFB010000038">
    <property type="protein sequence ID" value="KAK4027690.1"/>
    <property type="molecule type" value="Genomic_DNA"/>
</dbReference>
<feature type="compositionally biased region" description="Basic and acidic residues" evidence="1">
    <location>
        <begin position="1"/>
        <end position="12"/>
    </location>
</feature>
<evidence type="ECO:0000256" key="1">
    <source>
        <dbReference type="SAM" id="MobiDB-lite"/>
    </source>
</evidence>
<accession>A0ABR0ARE4</accession>
<comment type="caution">
    <text evidence="2">The sequence shown here is derived from an EMBL/GenBank/DDBJ whole genome shotgun (WGS) entry which is preliminary data.</text>
</comment>
<name>A0ABR0ARE4_9CRUS</name>
<dbReference type="Proteomes" id="UP001234178">
    <property type="component" value="Unassembled WGS sequence"/>
</dbReference>
<sequence length="82" mass="8951">MKEELLDQEEQRLPLACPNNTQKGKPSNANAGESVHRDYSFTLSGNDAENCKAAAKDLLDGLPVRLECPDLALDGVKNLKIK</sequence>
<gene>
    <name evidence="2" type="ORF">OUZ56_016737</name>
</gene>
<proteinExistence type="predicted"/>
<evidence type="ECO:0000313" key="3">
    <source>
        <dbReference type="Proteomes" id="UP001234178"/>
    </source>
</evidence>
<organism evidence="2 3">
    <name type="scientific">Daphnia magna</name>
    <dbReference type="NCBI Taxonomy" id="35525"/>
    <lineage>
        <taxon>Eukaryota</taxon>
        <taxon>Metazoa</taxon>
        <taxon>Ecdysozoa</taxon>
        <taxon>Arthropoda</taxon>
        <taxon>Crustacea</taxon>
        <taxon>Branchiopoda</taxon>
        <taxon>Diplostraca</taxon>
        <taxon>Cladocera</taxon>
        <taxon>Anomopoda</taxon>
        <taxon>Daphniidae</taxon>
        <taxon>Daphnia</taxon>
    </lineage>
</organism>
<reference evidence="2 3" key="1">
    <citation type="journal article" date="2023" name="Nucleic Acids Res.">
        <title>The hologenome of Daphnia magna reveals possible DNA methylation and microbiome-mediated evolution of the host genome.</title>
        <authorList>
            <person name="Chaturvedi A."/>
            <person name="Li X."/>
            <person name="Dhandapani V."/>
            <person name="Marshall H."/>
            <person name="Kissane S."/>
            <person name="Cuenca-Cambronero M."/>
            <person name="Asole G."/>
            <person name="Calvet F."/>
            <person name="Ruiz-Romero M."/>
            <person name="Marangio P."/>
            <person name="Guigo R."/>
            <person name="Rago D."/>
            <person name="Mirbahai L."/>
            <person name="Eastwood N."/>
            <person name="Colbourne J.K."/>
            <person name="Zhou J."/>
            <person name="Mallon E."/>
            <person name="Orsini L."/>
        </authorList>
    </citation>
    <scope>NUCLEOTIDE SEQUENCE [LARGE SCALE GENOMIC DNA]</scope>
    <source>
        <strain evidence="2">LRV0_1</strain>
    </source>
</reference>